<feature type="coiled-coil region" evidence="1">
    <location>
        <begin position="39"/>
        <end position="66"/>
    </location>
</feature>
<dbReference type="Proteomes" id="UP000449710">
    <property type="component" value="Unassembled WGS sequence"/>
</dbReference>
<proteinExistence type="predicted"/>
<evidence type="ECO:0000256" key="1">
    <source>
        <dbReference type="SAM" id="Coils"/>
    </source>
</evidence>
<dbReference type="Gene3D" id="6.20.120.50">
    <property type="match status" value="1"/>
</dbReference>
<sequence length="67" mass="7800">MQVIIDRFEGAFAVVELADKETVNMPRALLPTEAKAGDVIEIRINREQTKQRKAKMENRMKNLWKKT</sequence>
<accession>A0AA43XKK6</accession>
<keyword evidence="1" id="KW-0175">Coiled coil</keyword>
<protein>
    <submittedName>
        <fullName evidence="2">DUF3006 domain-containing protein</fullName>
    </submittedName>
</protein>
<dbReference type="RefSeq" id="WP_160721338.1">
    <property type="nucleotide sequence ID" value="NZ_SUMG01000009.1"/>
</dbReference>
<dbReference type="Pfam" id="PF11213">
    <property type="entry name" value="DUF3006"/>
    <property type="match status" value="1"/>
</dbReference>
<keyword evidence="3" id="KW-1185">Reference proteome</keyword>
<dbReference type="InterPro" id="IPR021377">
    <property type="entry name" value="DUF3006"/>
</dbReference>
<dbReference type="AlphaFoldDB" id="A0AA43XKK6"/>
<evidence type="ECO:0000313" key="3">
    <source>
        <dbReference type="Proteomes" id="UP000449710"/>
    </source>
</evidence>
<name>A0AA43XKK6_9CLOT</name>
<gene>
    <name evidence="2" type="ORF">ISALK_08725</name>
</gene>
<evidence type="ECO:0000313" key="2">
    <source>
        <dbReference type="EMBL" id="NBG88585.1"/>
    </source>
</evidence>
<comment type="caution">
    <text evidence="2">The sequence shown here is derived from an EMBL/GenBank/DDBJ whole genome shotgun (WGS) entry which is preliminary data.</text>
</comment>
<reference evidence="2 3" key="1">
    <citation type="submission" date="2019-04" db="EMBL/GenBank/DDBJ databases">
        <title>Isachenkonia alkalipeptolytica gen. nov. sp. nov. a new anaerobic, alkiliphilic organothrophic bacterium capable to reduce synthesized ferrihydrite isolated from a soda lake.</title>
        <authorList>
            <person name="Toshchakov S.V."/>
            <person name="Zavarzina D.G."/>
            <person name="Zhilina T.N."/>
            <person name="Kostrikina N.A."/>
            <person name="Kublanov I.V."/>
        </authorList>
    </citation>
    <scope>NUCLEOTIDE SEQUENCE [LARGE SCALE GENOMIC DNA]</scope>
    <source>
        <strain evidence="2 3">Z-1701</strain>
    </source>
</reference>
<organism evidence="2 3">
    <name type="scientific">Isachenkonia alkalipeptolytica</name>
    <dbReference type="NCBI Taxonomy" id="2565777"/>
    <lineage>
        <taxon>Bacteria</taxon>
        <taxon>Bacillati</taxon>
        <taxon>Bacillota</taxon>
        <taxon>Clostridia</taxon>
        <taxon>Eubacteriales</taxon>
        <taxon>Clostridiaceae</taxon>
        <taxon>Isachenkonia</taxon>
    </lineage>
</organism>
<dbReference type="EMBL" id="SUMG01000009">
    <property type="protein sequence ID" value="NBG88585.1"/>
    <property type="molecule type" value="Genomic_DNA"/>
</dbReference>